<dbReference type="InterPro" id="IPR036865">
    <property type="entry name" value="CRAL-TRIO_dom_sf"/>
</dbReference>
<evidence type="ECO:0000313" key="12">
    <source>
        <dbReference type="EMBL" id="KAK2719810.1"/>
    </source>
</evidence>
<reference evidence="12" key="1">
    <citation type="submission" date="2023-07" db="EMBL/GenBank/DDBJ databases">
        <title>Chromosome-level genome assembly of Artemia franciscana.</title>
        <authorList>
            <person name="Jo E."/>
        </authorList>
    </citation>
    <scope>NUCLEOTIDE SEQUENCE</scope>
    <source>
        <tissue evidence="12">Whole body</tissue>
    </source>
</reference>
<dbReference type="SMART" id="SM00233">
    <property type="entry name" value="PH"/>
    <property type="match status" value="1"/>
</dbReference>
<evidence type="ECO:0000313" key="13">
    <source>
        <dbReference type="Proteomes" id="UP001187531"/>
    </source>
</evidence>
<dbReference type="PROSITE" id="PS50191">
    <property type="entry name" value="CRAL_TRIO"/>
    <property type="match status" value="1"/>
</dbReference>
<feature type="region of interest" description="Disordered" evidence="7">
    <location>
        <begin position="783"/>
        <end position="812"/>
    </location>
</feature>
<dbReference type="SUPFAM" id="SSF52087">
    <property type="entry name" value="CRAL/TRIO domain"/>
    <property type="match status" value="1"/>
</dbReference>
<dbReference type="InterPro" id="IPR011993">
    <property type="entry name" value="PH-like_dom_sf"/>
</dbReference>
<evidence type="ECO:0000256" key="4">
    <source>
        <dbReference type="ARBA" id="ARBA00049987"/>
    </source>
</evidence>
<dbReference type="InterPro" id="IPR036028">
    <property type="entry name" value="SH3-like_dom_sf"/>
</dbReference>
<evidence type="ECO:0000256" key="1">
    <source>
        <dbReference type="ARBA" id="ARBA00022443"/>
    </source>
</evidence>
<dbReference type="GO" id="GO:0005085">
    <property type="term" value="F:guanyl-nucleotide exchange factor activity"/>
    <property type="evidence" value="ECO:0007669"/>
    <property type="project" value="UniProtKB-KW"/>
</dbReference>
<dbReference type="InterPro" id="IPR056466">
    <property type="entry name" value="Spectrin_DBS"/>
</dbReference>
<feature type="domain" description="DH" evidence="10">
    <location>
        <begin position="459"/>
        <end position="641"/>
    </location>
</feature>
<evidence type="ECO:0000256" key="6">
    <source>
        <dbReference type="SAM" id="Coils"/>
    </source>
</evidence>
<feature type="compositionally biased region" description="Polar residues" evidence="7">
    <location>
        <begin position="844"/>
        <end position="861"/>
    </location>
</feature>
<dbReference type="Proteomes" id="UP001187531">
    <property type="component" value="Unassembled WGS sequence"/>
</dbReference>
<name>A0AA88I1B4_ARTSF</name>
<sequence length="990" mass="112612">NFFPGLISAAYVLRPSGLLQKAISEVSSKLFREDFKFKVVICSCLEDLHNHVDPTQLSSEFGGSLKYNHEEWIDVRMSIEKFSDNVSEMSTSLKKFSRRLNESEVPNEVTTIEFLLLNQSNDYSQLKEEIGKIKRQGESLQEQIKDSGNESSRNLELSPSQKINLVTVERYLNETKELDISLDTVWRGHEGQLHQVLLLRRFEMDIKELQPQFADILRQLSSMKDNGDSLSDILELIDECEAFKSSCQDCLHRSHELWKAGHQLLTEYSNVDSVQVSVKPKTKELENMKTQCETNFDKRFETLEKAKILFEKIEKVNKWCAAGVELLASQPLEKYGTIEHAEAGINDIEVFLRTSNDIERLETYLQELTAPESRALILQVLKRVEDVQVMCSRRRSSLKKIISRPPKPIQPVTPEPAVPVNAVKPQELIRPRLRSASRQEMTSSVDSLTNTDTEALKVKRGHILTELLETERIYVSEIGVILRGYKDELISLENQQKIPLTLLGKEEVLFGNLEQIHDFHSNIFLPDLEHFIEDPQMISQCFLRRKNELHELYSYYCQNIPQSEELRRAAGEQNSFLRECQLRLGHKLPLGAYLLKPVQRITKYQLLLRDLLKCGTGPNSSGNLQSALDSMLAVLRTVNDSMHQVAISGYQGSLVDLGRLLLQGSFNVWTEGKRDRLRDLRLKPMQRHIFLYEKAVLMCKRVGKDPEKATYQYKHSLNMSEVGLTEKVHSGRSSDGKRFELWLQGRQEVWLLQASAVDVKETWVCEIKRVLLSQFQRLKCQTGRNPPGRYVANTSRHSTPIMSPNTISPTATHRTVRSTASWEYCNSSSSSGLGSERSSVSCSTQSGDRTSRDTPSIQTYSNEEEEGWSTDFSLSDDDDDNTPRCKDSISARRYLALADYAPLGPAEVKMQEGDLVELLRIGSAGWWYVRVPGQNSQISEGWVPSSYLEVQPTARRSPGGSTGTPSLLSQESGIEKDSKDMQVFIEPSMV</sequence>
<dbReference type="SMART" id="SM00326">
    <property type="entry name" value="SH3"/>
    <property type="match status" value="1"/>
</dbReference>
<protein>
    <recommendedName>
        <fullName evidence="14">Guanine nucleotide exchange factor DBS</fullName>
    </recommendedName>
</protein>
<dbReference type="CDD" id="cd00160">
    <property type="entry name" value="RhoGEF"/>
    <property type="match status" value="1"/>
</dbReference>
<keyword evidence="6" id="KW-0175">Coiled coil</keyword>
<dbReference type="Pfam" id="PF00621">
    <property type="entry name" value="RhoGEF"/>
    <property type="match status" value="1"/>
</dbReference>
<dbReference type="SUPFAM" id="SSF46966">
    <property type="entry name" value="Spectrin repeat"/>
    <property type="match status" value="1"/>
</dbReference>
<evidence type="ECO:0000259" key="9">
    <source>
        <dbReference type="PROSITE" id="PS50003"/>
    </source>
</evidence>
<dbReference type="Gene3D" id="2.30.30.40">
    <property type="entry name" value="SH3 Domains"/>
    <property type="match status" value="1"/>
</dbReference>
<dbReference type="Pfam" id="PF00018">
    <property type="entry name" value="SH3_1"/>
    <property type="match status" value="1"/>
</dbReference>
<dbReference type="Gene3D" id="1.20.58.60">
    <property type="match status" value="1"/>
</dbReference>
<dbReference type="SMART" id="SM00325">
    <property type="entry name" value="RhoGEF"/>
    <property type="match status" value="1"/>
</dbReference>
<feature type="domain" description="CRAL-TRIO" evidence="11">
    <location>
        <begin position="1"/>
        <end position="69"/>
    </location>
</feature>
<organism evidence="12 13">
    <name type="scientific">Artemia franciscana</name>
    <name type="common">Brine shrimp</name>
    <name type="synonym">Artemia sanfranciscana</name>
    <dbReference type="NCBI Taxonomy" id="6661"/>
    <lineage>
        <taxon>Eukaryota</taxon>
        <taxon>Metazoa</taxon>
        <taxon>Ecdysozoa</taxon>
        <taxon>Arthropoda</taxon>
        <taxon>Crustacea</taxon>
        <taxon>Branchiopoda</taxon>
        <taxon>Anostraca</taxon>
        <taxon>Artemiidae</taxon>
        <taxon>Artemia</taxon>
    </lineage>
</organism>
<comment type="similarity">
    <text evidence="4">Belongs to the MCF2 family.</text>
</comment>
<feature type="domain" description="SH3" evidence="8">
    <location>
        <begin position="889"/>
        <end position="953"/>
    </location>
</feature>
<evidence type="ECO:0000256" key="3">
    <source>
        <dbReference type="ARBA" id="ARBA00022658"/>
    </source>
</evidence>
<keyword evidence="3" id="KW-0344">Guanine-nucleotide releasing factor</keyword>
<feature type="coiled-coil region" evidence="6">
    <location>
        <begin position="116"/>
        <end position="143"/>
    </location>
</feature>
<dbReference type="EMBL" id="JAVRJZ010000008">
    <property type="protein sequence ID" value="KAK2719810.1"/>
    <property type="molecule type" value="Genomic_DNA"/>
</dbReference>
<feature type="region of interest" description="Disordered" evidence="7">
    <location>
        <begin position="829"/>
        <end position="885"/>
    </location>
</feature>
<dbReference type="InterPro" id="IPR055251">
    <property type="entry name" value="SOS1_NGEF_PH"/>
</dbReference>
<dbReference type="AlphaFoldDB" id="A0AA88I1B4"/>
<dbReference type="Pfam" id="PF22697">
    <property type="entry name" value="SOS1_NGEF_PH"/>
    <property type="match status" value="1"/>
</dbReference>
<dbReference type="FunFam" id="2.30.29.30:FF:000078">
    <property type="entry name" value="Guanine nucleotide exchange factor DBS"/>
    <property type="match status" value="1"/>
</dbReference>
<dbReference type="PROSITE" id="PS50003">
    <property type="entry name" value="PH_DOMAIN"/>
    <property type="match status" value="1"/>
</dbReference>
<dbReference type="InterPro" id="IPR035899">
    <property type="entry name" value="DBL_dom_sf"/>
</dbReference>
<dbReference type="PANTHER" id="PTHR22826:SF211">
    <property type="entry name" value="LD43457P"/>
    <property type="match status" value="1"/>
</dbReference>
<dbReference type="GO" id="GO:0005737">
    <property type="term" value="C:cytoplasm"/>
    <property type="evidence" value="ECO:0007669"/>
    <property type="project" value="TreeGrafter"/>
</dbReference>
<evidence type="ECO:0000256" key="2">
    <source>
        <dbReference type="ARBA" id="ARBA00022553"/>
    </source>
</evidence>
<dbReference type="InterPro" id="IPR000219">
    <property type="entry name" value="DH_dom"/>
</dbReference>
<dbReference type="InterPro" id="IPR001251">
    <property type="entry name" value="CRAL-TRIO_dom"/>
</dbReference>
<dbReference type="InterPro" id="IPR001849">
    <property type="entry name" value="PH_domain"/>
</dbReference>
<evidence type="ECO:0000259" key="8">
    <source>
        <dbReference type="PROSITE" id="PS50002"/>
    </source>
</evidence>
<feature type="compositionally biased region" description="Low complexity" evidence="7">
    <location>
        <begin position="829"/>
        <end position="843"/>
    </location>
</feature>
<dbReference type="InterPro" id="IPR051336">
    <property type="entry name" value="RhoGEF_Guanine_NuclExch_SF"/>
</dbReference>
<dbReference type="Gene3D" id="1.20.900.10">
    <property type="entry name" value="Dbl homology (DH) domain"/>
    <property type="match status" value="1"/>
</dbReference>
<feature type="compositionally biased region" description="Acidic residues" evidence="7">
    <location>
        <begin position="862"/>
        <end position="880"/>
    </location>
</feature>
<gene>
    <name evidence="12" type="ORF">QYM36_005325</name>
</gene>
<evidence type="ECO:0000259" key="11">
    <source>
        <dbReference type="PROSITE" id="PS50191"/>
    </source>
</evidence>
<feature type="compositionally biased region" description="Polar residues" evidence="7">
    <location>
        <begin position="792"/>
        <end position="812"/>
    </location>
</feature>
<comment type="caution">
    <text evidence="12">The sequence shown here is derived from an EMBL/GenBank/DDBJ whole genome shotgun (WGS) entry which is preliminary data.</text>
</comment>
<dbReference type="Gene3D" id="2.30.29.30">
    <property type="entry name" value="Pleckstrin-homology domain (PH domain)/Phosphotyrosine-binding domain (PTB)"/>
    <property type="match status" value="1"/>
</dbReference>
<dbReference type="PROSITE" id="PS50002">
    <property type="entry name" value="SH3"/>
    <property type="match status" value="1"/>
</dbReference>
<keyword evidence="2" id="KW-0597">Phosphoprotein</keyword>
<dbReference type="CDD" id="cd11856">
    <property type="entry name" value="SH3_p47phox_like"/>
    <property type="match status" value="1"/>
</dbReference>
<feature type="compositionally biased region" description="Polar residues" evidence="7">
    <location>
        <begin position="963"/>
        <end position="972"/>
    </location>
</feature>
<evidence type="ECO:0008006" key="14">
    <source>
        <dbReference type="Google" id="ProtNLM"/>
    </source>
</evidence>
<evidence type="ECO:0000259" key="10">
    <source>
        <dbReference type="PROSITE" id="PS50010"/>
    </source>
</evidence>
<evidence type="ECO:0000256" key="7">
    <source>
        <dbReference type="SAM" id="MobiDB-lite"/>
    </source>
</evidence>
<dbReference type="SUPFAM" id="SSF50729">
    <property type="entry name" value="PH domain-like"/>
    <property type="match status" value="1"/>
</dbReference>
<feature type="domain" description="PH" evidence="9">
    <location>
        <begin position="653"/>
        <end position="772"/>
    </location>
</feature>
<dbReference type="SUPFAM" id="SSF50044">
    <property type="entry name" value="SH3-domain"/>
    <property type="match status" value="1"/>
</dbReference>
<feature type="non-terminal residue" evidence="12">
    <location>
        <position position="1"/>
    </location>
</feature>
<keyword evidence="13" id="KW-1185">Reference proteome</keyword>
<dbReference type="PANTHER" id="PTHR22826">
    <property type="entry name" value="RHO GUANINE EXCHANGE FACTOR-RELATED"/>
    <property type="match status" value="1"/>
</dbReference>
<proteinExistence type="inferred from homology"/>
<keyword evidence="1 5" id="KW-0728">SH3 domain</keyword>
<dbReference type="SUPFAM" id="SSF48065">
    <property type="entry name" value="DBL homology domain (DH-domain)"/>
    <property type="match status" value="1"/>
</dbReference>
<dbReference type="Pfam" id="PF23289">
    <property type="entry name" value="Spectrin_5"/>
    <property type="match status" value="1"/>
</dbReference>
<dbReference type="InterPro" id="IPR001452">
    <property type="entry name" value="SH3_domain"/>
</dbReference>
<dbReference type="PROSITE" id="PS50010">
    <property type="entry name" value="DH_2"/>
    <property type="match status" value="1"/>
</dbReference>
<evidence type="ECO:0000256" key="5">
    <source>
        <dbReference type="PROSITE-ProRule" id="PRU00192"/>
    </source>
</evidence>
<accession>A0AA88I1B4</accession>
<dbReference type="Pfam" id="PF13716">
    <property type="entry name" value="CRAL_TRIO_2"/>
    <property type="match status" value="1"/>
</dbReference>
<feature type="region of interest" description="Disordered" evidence="7">
    <location>
        <begin position="953"/>
        <end position="979"/>
    </location>
</feature>